<dbReference type="Gene3D" id="3.90.25.10">
    <property type="entry name" value="UDP-galactose 4-epimerase, domain 1"/>
    <property type="match status" value="1"/>
</dbReference>
<organism evidence="4 5">
    <name type="scientific">Paractinoplanes toevensis</name>
    <dbReference type="NCBI Taxonomy" id="571911"/>
    <lineage>
        <taxon>Bacteria</taxon>
        <taxon>Bacillati</taxon>
        <taxon>Actinomycetota</taxon>
        <taxon>Actinomycetes</taxon>
        <taxon>Micromonosporales</taxon>
        <taxon>Micromonosporaceae</taxon>
        <taxon>Paractinoplanes</taxon>
    </lineage>
</organism>
<dbReference type="RefSeq" id="WP_213012700.1">
    <property type="nucleotide sequence ID" value="NZ_BOQN01000133.1"/>
</dbReference>
<dbReference type="AlphaFoldDB" id="A0A919WBA5"/>
<dbReference type="PANTHER" id="PTHR42748:SF7">
    <property type="entry name" value="NMRA LIKE REDOX SENSOR 1-RELATED"/>
    <property type="match status" value="1"/>
</dbReference>
<keyword evidence="2" id="KW-0521">NADP</keyword>
<protein>
    <submittedName>
        <fullName evidence="4">Nucleotide-diphosphate-sugar epimerase</fullName>
    </submittedName>
</protein>
<reference evidence="4 5" key="1">
    <citation type="submission" date="2021-03" db="EMBL/GenBank/DDBJ databases">
        <title>Whole genome shotgun sequence of Actinoplanes toevensis NBRC 105298.</title>
        <authorList>
            <person name="Komaki H."/>
            <person name="Tamura T."/>
        </authorList>
    </citation>
    <scope>NUCLEOTIDE SEQUENCE [LARGE SCALE GENOMIC DNA]</scope>
    <source>
        <strain evidence="4 5">NBRC 105298</strain>
    </source>
</reference>
<dbReference type="Pfam" id="PF05368">
    <property type="entry name" value="NmrA"/>
    <property type="match status" value="1"/>
</dbReference>
<comment type="caution">
    <text evidence="4">The sequence shown here is derived from an EMBL/GenBank/DDBJ whole genome shotgun (WGS) entry which is preliminary data.</text>
</comment>
<comment type="similarity">
    <text evidence="1">Belongs to the NmrA-type oxidoreductase family.</text>
</comment>
<dbReference type="PANTHER" id="PTHR42748">
    <property type="entry name" value="NITROGEN METABOLITE REPRESSION PROTEIN NMRA FAMILY MEMBER"/>
    <property type="match status" value="1"/>
</dbReference>
<evidence type="ECO:0000313" key="5">
    <source>
        <dbReference type="Proteomes" id="UP000677082"/>
    </source>
</evidence>
<name>A0A919WBA5_9ACTN</name>
<accession>A0A919WBA5</accession>
<dbReference type="InterPro" id="IPR051164">
    <property type="entry name" value="NmrA-like_oxidored"/>
</dbReference>
<proteinExistence type="inferred from homology"/>
<dbReference type="InterPro" id="IPR036291">
    <property type="entry name" value="NAD(P)-bd_dom_sf"/>
</dbReference>
<feature type="domain" description="NmrA-like" evidence="3">
    <location>
        <begin position="4"/>
        <end position="304"/>
    </location>
</feature>
<dbReference type="CDD" id="cd05251">
    <property type="entry name" value="NmrA_like_SDR_a"/>
    <property type="match status" value="1"/>
</dbReference>
<evidence type="ECO:0000256" key="1">
    <source>
        <dbReference type="ARBA" id="ARBA00006328"/>
    </source>
</evidence>
<dbReference type="EMBL" id="BOQN01000133">
    <property type="protein sequence ID" value="GIM97046.1"/>
    <property type="molecule type" value="Genomic_DNA"/>
</dbReference>
<evidence type="ECO:0000313" key="4">
    <source>
        <dbReference type="EMBL" id="GIM97046.1"/>
    </source>
</evidence>
<dbReference type="Gene3D" id="3.40.50.720">
    <property type="entry name" value="NAD(P)-binding Rossmann-like Domain"/>
    <property type="match status" value="1"/>
</dbReference>
<dbReference type="InterPro" id="IPR008030">
    <property type="entry name" value="NmrA-like"/>
</dbReference>
<dbReference type="Proteomes" id="UP000677082">
    <property type="component" value="Unassembled WGS sequence"/>
</dbReference>
<evidence type="ECO:0000256" key="2">
    <source>
        <dbReference type="ARBA" id="ARBA00022857"/>
    </source>
</evidence>
<evidence type="ECO:0000259" key="3">
    <source>
        <dbReference type="Pfam" id="PF05368"/>
    </source>
</evidence>
<gene>
    <name evidence="4" type="ORF">Ato02nite_088390</name>
</gene>
<keyword evidence="5" id="KW-1185">Reference proteome</keyword>
<sequence>MSDNKVIAVLGATGTQGGAVARALLADGEFTVRAVTRDATSGRARALAELGAEVVAADLADEGSLRAAFDGAYGAFLVTPYWEHRSPARELSEVENLIGAAQAAGLRHVVWSTLEDTREVIPAGDDRMPMIEGGYRVPHFDVKGGAADALFAKSGLPTTYLLMSFYWDNLLGLQKPQRDPDGTLALHLPIGDTAIAGASSDDIGQAVLHVLRRPADTIGATIPVASDHLTGEQIAAALGTVIGEPVAYRPPTPDQVRDLGFPGADELGNMFQYYTEFPGSYLGRRDLEAARAVNPNPAGLTEFLAAHRAELTEERS</sequence>
<dbReference type="SUPFAM" id="SSF51735">
    <property type="entry name" value="NAD(P)-binding Rossmann-fold domains"/>
    <property type="match status" value="1"/>
</dbReference>